<organism evidence="1 2">
    <name type="scientific">candidate division TA06 bacterium B3_TA06</name>
    <dbReference type="NCBI Taxonomy" id="2012487"/>
    <lineage>
        <taxon>Bacteria</taxon>
        <taxon>Bacteria division TA06</taxon>
    </lineage>
</organism>
<dbReference type="Gene3D" id="2.40.360.20">
    <property type="match status" value="1"/>
</dbReference>
<name>A0A532UW48_UNCT6</name>
<reference evidence="1 2" key="1">
    <citation type="submission" date="2017-06" db="EMBL/GenBank/DDBJ databases">
        <title>Novel microbial phyla capable of carbon fixation and sulfur reduction in deep-sea sediments.</title>
        <authorList>
            <person name="Huang J."/>
            <person name="Baker B."/>
            <person name="Wang Y."/>
        </authorList>
    </citation>
    <scope>NUCLEOTIDE SEQUENCE [LARGE SCALE GENOMIC DNA]</scope>
    <source>
        <strain evidence="1">B3_TA06</strain>
    </source>
</reference>
<protein>
    <submittedName>
        <fullName evidence="1">Uncharacterized protein</fullName>
    </submittedName>
</protein>
<dbReference type="Gene3D" id="3.40.1350.20">
    <property type="match status" value="1"/>
</dbReference>
<sequence length="288" mass="32066">MKKSCVNLVVAVLVFIVYLAGCARNEPPVIDRFVTDPASDTLVTTGDTVKIVCEASDPDGDLLAYEFEADGGTFTESQDSAVILWIAPDQSGIFHIICTVSDGDTLHEVADTLVIDVQNYFPMAVGNRWSYESRLFTDTIKLEITVTHSNDLGDGRIEWHIKRDFEASAGNIADDTFSYYTVVGDSVFSHEVLFNLKYLDYLPLLMPLWVTKTWNADEDIATGTVEEKDTVGTDGGIFFNCMRIELRDLDNGEQNRTLWVAPDVGIIKQMVPLSFGSIEFSLVEYEVE</sequence>
<gene>
    <name evidence="1" type="ORF">CEE36_10385</name>
</gene>
<proteinExistence type="predicted"/>
<accession>A0A532UW48</accession>
<dbReference type="EMBL" id="NJBO01000024">
    <property type="protein sequence ID" value="TKJ39168.1"/>
    <property type="molecule type" value="Genomic_DNA"/>
</dbReference>
<evidence type="ECO:0000313" key="1">
    <source>
        <dbReference type="EMBL" id="TKJ39168.1"/>
    </source>
</evidence>
<evidence type="ECO:0000313" key="2">
    <source>
        <dbReference type="Proteomes" id="UP000317778"/>
    </source>
</evidence>
<dbReference type="Proteomes" id="UP000317778">
    <property type="component" value="Unassembled WGS sequence"/>
</dbReference>
<comment type="caution">
    <text evidence="1">The sequence shown here is derived from an EMBL/GenBank/DDBJ whole genome shotgun (WGS) entry which is preliminary data.</text>
</comment>
<dbReference type="AlphaFoldDB" id="A0A532UW48"/>